<dbReference type="EMBL" id="DS268114">
    <property type="protein sequence ID" value="KMM72936.1"/>
    <property type="molecule type" value="Genomic_DNA"/>
</dbReference>
<reference evidence="5" key="3">
    <citation type="journal article" date="2010" name="Genome Res.">
        <title>Population genomic sequencing of Coccidioides fungi reveals recent hybridization and transposon control.</title>
        <authorList>
            <person name="Neafsey D.E."/>
            <person name="Barker B.M."/>
            <person name="Sharpton T.J."/>
            <person name="Stajich J.E."/>
            <person name="Park D.J."/>
            <person name="Whiston E."/>
            <person name="Hung C.-Y."/>
            <person name="McMahan C."/>
            <person name="White J."/>
            <person name="Sykes S."/>
            <person name="Heiman D."/>
            <person name="Young S."/>
            <person name="Zeng Q."/>
            <person name="Abouelleil A."/>
            <person name="Aftuck L."/>
            <person name="Bessette D."/>
            <person name="Brown A."/>
            <person name="FitzGerald M."/>
            <person name="Lui A."/>
            <person name="Macdonald J.P."/>
            <person name="Priest M."/>
            <person name="Orbach M.J."/>
            <person name="Galgiani J.N."/>
            <person name="Kirkland T.N."/>
            <person name="Cole G.T."/>
            <person name="Birren B.W."/>
            <person name="Henn M.R."/>
            <person name="Taylor J.W."/>
            <person name="Rounsley S.D."/>
        </authorList>
    </citation>
    <scope>NUCLEOTIDE SEQUENCE [LARGE SCALE GENOMIC DNA]</scope>
    <source>
        <strain evidence="5">RMSCC 3488</strain>
    </source>
</reference>
<dbReference type="PANTHER" id="PTHR42078">
    <property type="entry name" value="GLUCAN 1, 4-ALPHA-GLUCOSIDASE"/>
    <property type="match status" value="1"/>
</dbReference>
<feature type="domain" description="DUF7820" evidence="3">
    <location>
        <begin position="393"/>
        <end position="654"/>
    </location>
</feature>
<feature type="region of interest" description="Disordered" evidence="1">
    <location>
        <begin position="217"/>
        <end position="325"/>
    </location>
</feature>
<dbReference type="PANTHER" id="PTHR42078:SF1">
    <property type="entry name" value="GLUCAN 1, 4-ALPHA-GLUCOSIDASE"/>
    <property type="match status" value="1"/>
</dbReference>
<evidence type="ECO:0000259" key="3">
    <source>
        <dbReference type="Pfam" id="PF25130"/>
    </source>
</evidence>
<sequence length="698" mass="76170">MAQPPSSLLPSDQRDESRRNTHTTQIRSLSSGLESSSEGSPIQNVFSDEFSLEPLDQFSSNRSSLTTRSLTDNSPPSPLSLDGARPSSMVSPFDDSSDSSRIVMQTPREPPIISDQGRHVPVETSPAARAASVSSETTSNQSSTRRSLSPSSRFSMPRAMSPYRGQTRPSHPYAMYPQGIGVARSSSTSTVSTVRPPERNFVAAAPQHPYAMYSQNTVPEEADGAQNPPIPIGFPRQTQPYQVPSTQAPNEVGDIVGPDGHMEQLPPYSRYPESLPAKRELASDEDVSTDTAPTTDETAVSPRPAGSSDAGEDRQDANLSLNDTSGSFKEKLTKKGRKKVCCGVPLWMFFLVAAVLLLGTVIGGVIGGLLGSQQGAKRDPPASSTPTATVTVTAGTLDAIPLPTGDPGSLLPLPTGQFNIPAGTLQDNSSNCVTASEYERSWQCRAIGMFNYEIQKDRDENAMIVFTSYNVSGHFYYGAQPPIFRDPDHPLELMLDKTNVSLGPAYFFFTAFDKLVIIPDEAFPRPIPKRGVDGSRLLQRWPRLFERVSSSPGDKPWFCWWNNTLIEVFIYANETSSATEAANSPSPSPSGTATSDAYEPEQTIGERGGVRLPQTPQNFSPRVIKIEEKRYKSHGQTAYCEQMQVLDNGNVNRLSPEQIPIDEIYTYTDAGLASDSERGLFKRGKFHDVGCFCQYFYD</sequence>
<organism evidence="4 5">
    <name type="scientific">Coccidioides posadasii RMSCC 3488</name>
    <dbReference type="NCBI Taxonomy" id="454284"/>
    <lineage>
        <taxon>Eukaryota</taxon>
        <taxon>Fungi</taxon>
        <taxon>Dikarya</taxon>
        <taxon>Ascomycota</taxon>
        <taxon>Pezizomycotina</taxon>
        <taxon>Eurotiomycetes</taxon>
        <taxon>Eurotiomycetidae</taxon>
        <taxon>Onygenales</taxon>
        <taxon>Onygenaceae</taxon>
        <taxon>Coccidioides</taxon>
    </lineage>
</organism>
<feature type="compositionally biased region" description="Low complexity" evidence="1">
    <location>
        <begin position="579"/>
        <end position="595"/>
    </location>
</feature>
<reference evidence="4 5" key="1">
    <citation type="submission" date="2007-06" db="EMBL/GenBank/DDBJ databases">
        <title>The Genome Sequence of Coccidioides posadasii RMSCC_3488.</title>
        <authorList>
            <consortium name="Coccidioides Genome Resources Consortium"/>
            <consortium name="The Broad Institute Genome Sequencing Platform"/>
            <person name="Henn M.R."/>
            <person name="Sykes S."/>
            <person name="Young S."/>
            <person name="Jaffe D."/>
            <person name="Berlin A."/>
            <person name="Alvarez P."/>
            <person name="Butler J."/>
            <person name="Gnerre S."/>
            <person name="Grabherr M."/>
            <person name="Mauceli E."/>
            <person name="Brockman W."/>
            <person name="Kodira C."/>
            <person name="Alvarado L."/>
            <person name="Zeng Q."/>
            <person name="Crawford M."/>
            <person name="Antoine C."/>
            <person name="Devon K."/>
            <person name="Galgiani J."/>
            <person name="Orsborn K."/>
            <person name="Lewis M.L."/>
            <person name="Nusbaum C."/>
            <person name="Galagan J."/>
            <person name="Birren B."/>
        </authorList>
    </citation>
    <scope>NUCLEOTIDE SEQUENCE [LARGE SCALE GENOMIC DNA]</scope>
    <source>
        <strain evidence="4 5">RMSCC 3488</strain>
    </source>
</reference>
<feature type="compositionally biased region" description="Polar residues" evidence="1">
    <location>
        <begin position="1"/>
        <end position="10"/>
    </location>
</feature>
<feature type="compositionally biased region" description="Polar residues" evidence="1">
    <location>
        <begin position="289"/>
        <end position="298"/>
    </location>
</feature>
<evidence type="ECO:0000313" key="5">
    <source>
        <dbReference type="Proteomes" id="UP000054567"/>
    </source>
</evidence>
<dbReference type="AlphaFoldDB" id="A0A0J6FIB8"/>
<feature type="compositionally biased region" description="Low complexity" evidence="1">
    <location>
        <begin position="132"/>
        <end position="155"/>
    </location>
</feature>
<dbReference type="Proteomes" id="UP000054567">
    <property type="component" value="Unassembled WGS sequence"/>
</dbReference>
<dbReference type="VEuPathDB" id="FungiDB:CPAG_09226"/>
<dbReference type="OrthoDB" id="514070at2759"/>
<feature type="region of interest" description="Disordered" evidence="1">
    <location>
        <begin position="1"/>
        <end position="178"/>
    </location>
</feature>
<feature type="compositionally biased region" description="Low complexity" evidence="1">
    <location>
        <begin position="28"/>
        <end position="40"/>
    </location>
</feature>
<accession>A0A0J6FIB8</accession>
<gene>
    <name evidence="4" type="ORF">CPAG_09226</name>
</gene>
<reference evidence="5" key="2">
    <citation type="journal article" date="2009" name="Genome Res.">
        <title>Comparative genomic analyses of the human fungal pathogens Coccidioides and their relatives.</title>
        <authorList>
            <person name="Sharpton T.J."/>
            <person name="Stajich J.E."/>
            <person name="Rounsley S.D."/>
            <person name="Gardner M.J."/>
            <person name="Wortman J.R."/>
            <person name="Jordar V.S."/>
            <person name="Maiti R."/>
            <person name="Kodira C.D."/>
            <person name="Neafsey D.E."/>
            <person name="Zeng Q."/>
            <person name="Hung C.-Y."/>
            <person name="McMahan C."/>
            <person name="Muszewska A."/>
            <person name="Grynberg M."/>
            <person name="Mandel M.A."/>
            <person name="Kellner E.M."/>
            <person name="Barker B.M."/>
            <person name="Galgiani J.N."/>
            <person name="Orbach M.J."/>
            <person name="Kirkland T.N."/>
            <person name="Cole G.T."/>
            <person name="Henn M.R."/>
            <person name="Birren B.W."/>
            <person name="Taylor J.W."/>
        </authorList>
    </citation>
    <scope>NUCLEOTIDE SEQUENCE [LARGE SCALE GENOMIC DNA]</scope>
    <source>
        <strain evidence="5">RMSCC 3488</strain>
    </source>
</reference>
<evidence type="ECO:0000256" key="1">
    <source>
        <dbReference type="SAM" id="MobiDB-lite"/>
    </source>
</evidence>
<name>A0A0J6FIB8_COCPO</name>
<feature type="transmembrane region" description="Helical" evidence="2">
    <location>
        <begin position="346"/>
        <end position="370"/>
    </location>
</feature>
<dbReference type="InterPro" id="IPR056722">
    <property type="entry name" value="DUF7820"/>
</dbReference>
<evidence type="ECO:0000313" key="4">
    <source>
        <dbReference type="EMBL" id="KMM72936.1"/>
    </source>
</evidence>
<proteinExistence type="predicted"/>
<protein>
    <recommendedName>
        <fullName evidence="3">DUF7820 domain-containing protein</fullName>
    </recommendedName>
</protein>
<feature type="compositionally biased region" description="Low complexity" evidence="1">
    <location>
        <begin position="59"/>
        <end position="74"/>
    </location>
</feature>
<feature type="compositionally biased region" description="Polar residues" evidence="1">
    <location>
        <begin position="236"/>
        <end position="249"/>
    </location>
</feature>
<evidence type="ECO:0000256" key="2">
    <source>
        <dbReference type="SAM" id="Phobius"/>
    </source>
</evidence>
<keyword evidence="2" id="KW-0812">Transmembrane</keyword>
<dbReference type="Pfam" id="PF25130">
    <property type="entry name" value="DUF7820"/>
    <property type="match status" value="1"/>
</dbReference>
<keyword evidence="2" id="KW-0472">Membrane</keyword>
<feature type="region of interest" description="Disordered" evidence="1">
    <location>
        <begin position="579"/>
        <end position="617"/>
    </location>
</feature>
<keyword evidence="2" id="KW-1133">Transmembrane helix</keyword>